<dbReference type="AlphaFoldDB" id="R1AU09"/>
<evidence type="ECO:0000313" key="2">
    <source>
        <dbReference type="Proteomes" id="UP000013378"/>
    </source>
</evidence>
<gene>
    <name evidence="1" type="ORF">L21TH_1318</name>
</gene>
<organism evidence="1 2">
    <name type="scientific">Caldisalinibacter kiritimatiensis</name>
    <dbReference type="NCBI Taxonomy" id="1304284"/>
    <lineage>
        <taxon>Bacteria</taxon>
        <taxon>Bacillati</taxon>
        <taxon>Bacillota</taxon>
        <taxon>Tissierellia</taxon>
        <taxon>Tissierellales</taxon>
        <taxon>Thermohalobacteraceae</taxon>
        <taxon>Caldisalinibacter</taxon>
    </lineage>
</organism>
<comment type="caution">
    <text evidence="1">The sequence shown here is derived from an EMBL/GenBank/DDBJ whole genome shotgun (WGS) entry which is preliminary data.</text>
</comment>
<keyword evidence="2" id="KW-1185">Reference proteome</keyword>
<reference evidence="1 2" key="1">
    <citation type="journal article" date="2015" name="Geomicrobiol. J.">
        <title>Caldisalinibacter kiritimatiensis gen. nov., sp. nov., a moderately thermohalophilic thiosulfate-reducing bacterium from a hypersaline microbial mat.</title>
        <authorList>
            <person name="Ben Hania W."/>
            <person name="Joseph M."/>
            <person name="Fiebig A."/>
            <person name="Bunk B."/>
            <person name="Klenk H.-P."/>
            <person name="Fardeau M.-L."/>
            <person name="Spring S."/>
        </authorList>
    </citation>
    <scope>NUCLEOTIDE SEQUENCE [LARGE SCALE GENOMIC DNA]</scope>
    <source>
        <strain evidence="1 2">L21-TH-D2</strain>
    </source>
</reference>
<dbReference type="Proteomes" id="UP000013378">
    <property type="component" value="Unassembled WGS sequence"/>
</dbReference>
<accession>R1AU09</accession>
<dbReference type="EMBL" id="ARZA01000134">
    <property type="protein sequence ID" value="EOD00633.1"/>
    <property type="molecule type" value="Genomic_DNA"/>
</dbReference>
<protein>
    <submittedName>
        <fullName evidence="1">Uncharacterized protein</fullName>
    </submittedName>
</protein>
<evidence type="ECO:0000313" key="1">
    <source>
        <dbReference type="EMBL" id="EOD00633.1"/>
    </source>
</evidence>
<name>R1AU09_9FIRM</name>
<dbReference type="eggNOG" id="ENOG502ZMAX">
    <property type="taxonomic scope" value="Bacteria"/>
</dbReference>
<sequence>MENDYYDIYLTDNQIWDFVNQIIPVADIKDEKSILYLFNAKKVEINSLPKSILYGDYTLRKSWIVRILKEAKLKENDDVIIGNPKLIIKFTIEEKIYEVLVYENGFKYNNKYYKKLNILKEIESMLSAG</sequence>
<proteinExistence type="predicted"/>